<keyword evidence="5" id="KW-0206">Cytoskeleton</keyword>
<feature type="compositionally biased region" description="Acidic residues" evidence="6">
    <location>
        <begin position="182"/>
        <end position="192"/>
    </location>
</feature>
<keyword evidence="10" id="KW-1185">Reference proteome</keyword>
<evidence type="ECO:0000256" key="5">
    <source>
        <dbReference type="ARBA" id="ARBA00023212"/>
    </source>
</evidence>
<comment type="similarity">
    <text evidence="2">Belongs to the TPX2 family.</text>
</comment>
<feature type="compositionally biased region" description="Acidic residues" evidence="6">
    <location>
        <begin position="69"/>
        <end position="81"/>
    </location>
</feature>
<dbReference type="GO" id="GO:0000226">
    <property type="term" value="P:microtubule cytoskeleton organization"/>
    <property type="evidence" value="ECO:0007669"/>
    <property type="project" value="InterPro"/>
</dbReference>
<evidence type="ECO:0000256" key="2">
    <source>
        <dbReference type="ARBA" id="ARBA00005885"/>
    </source>
</evidence>
<dbReference type="GeneID" id="112285732"/>
<feature type="compositionally biased region" description="Basic and acidic residues" evidence="6">
    <location>
        <begin position="296"/>
        <end position="311"/>
    </location>
</feature>
<keyword evidence="4" id="KW-0493">Microtubule</keyword>
<feature type="compositionally biased region" description="Acidic residues" evidence="6">
    <location>
        <begin position="142"/>
        <end position="152"/>
    </location>
</feature>
<dbReference type="AlphaFoldDB" id="A0A2K1K7N5"/>
<feature type="region of interest" description="Disordered" evidence="6">
    <location>
        <begin position="1"/>
        <end position="239"/>
    </location>
</feature>
<evidence type="ECO:0000256" key="4">
    <source>
        <dbReference type="ARBA" id="ARBA00022701"/>
    </source>
</evidence>
<dbReference type="RefSeq" id="XP_024382573.1">
    <property type="nucleotide sequence ID" value="XM_024526805.2"/>
</dbReference>
<evidence type="ECO:0000313" key="8">
    <source>
        <dbReference type="EMBL" id="PNR49794.1"/>
    </source>
</evidence>
<gene>
    <name evidence="9" type="primary">LOC112285732</name>
    <name evidence="8" type="ORF">PHYPA_011690</name>
</gene>
<dbReference type="RefSeq" id="XP_024382575.1">
    <property type="nucleotide sequence ID" value="XM_024526807.2"/>
</dbReference>
<feature type="domain" description="TPX2 C-terminal" evidence="7">
    <location>
        <begin position="472"/>
        <end position="547"/>
    </location>
</feature>
<dbReference type="OrthoDB" id="913690at2759"/>
<sequence length="788" mass="87080">MGDNRETHTGNKSVTEARGFESLMQDSNLSDDMPPLQVMVDDDGGVSADRPRNHKADTPLRVAVHNNDDGDENMSEEEQESSEEHVGGYEREEEDEEEGGENPMEEPVVEEPDTLSNLRIIAHVTDGMSDSDTGEQLAFPEEHDDDESDEEHGEAHEDAPEENHREDLDRTREDVYCVINEETQEDYDDNDEVDHYEKNGENQAVAYVYGYEDSRGETYGDQQREDDTGLQEYDPGSNQPLKAEELQDLINLAEEFEGENTEEGEELISMNGAAHMEGNVLERAAGGDEGNSEQQAQKDETHSKEELRQADHSYGMTIKNHRDPKLTKRPLGNIIGKKKAPSFVAQGKLARPSTPSVSGAHPASDGPSVRASRAKLTVPQPFRLATEKRASLGGRPAETEAPRPRTSSSLVRKSHPASAAKTVRNFGGIRATSTEISKEDQDALKTLEKDMEAKLEEEMAALSIKSGNASGFSFKSDERAEKRREFYSKLEEKMKAKEEEKSQIQAKSQEELENKMKQLRKSLTFKATPLPSFYQESGPPKAEVKKIPPTRPKSPKLTSARRGSLMGDHEGSKSPVARIKSDLRDRALFLHQKPADLADEKKPVNIKKPVTKVPSTDKGAIRPKANGSAEKEAKAKAASVLPSPRKTPTSVISEPRTNRAEGQVQRVDRGRRTDLRRSLQNGVTSTDRVKSSDRVENRNSKPSGRVEKVDSKDGIKNSLPRRSKPNGPTTSGSGLSKRDIGEAEPVKLVFTTPSKDDLMSLEAEPLKIAIVEPTEDELTPVVLDVAVT</sequence>
<evidence type="ECO:0000313" key="10">
    <source>
        <dbReference type="Proteomes" id="UP000006727"/>
    </source>
</evidence>
<proteinExistence type="inferred from homology"/>
<dbReference type="RefSeq" id="XP_024382578.1">
    <property type="nucleotide sequence ID" value="XM_024526810.2"/>
</dbReference>
<feature type="compositionally biased region" description="Acidic residues" evidence="6">
    <location>
        <begin position="91"/>
        <end position="113"/>
    </location>
</feature>
<feature type="compositionally biased region" description="Basic and acidic residues" evidence="6">
    <location>
        <begin position="736"/>
        <end position="745"/>
    </location>
</feature>
<dbReference type="EMBL" id="ABEU02000008">
    <property type="protein sequence ID" value="PNR49794.1"/>
    <property type="molecule type" value="Genomic_DNA"/>
</dbReference>
<dbReference type="PANTHER" id="PTHR46372">
    <property type="entry name" value="PROTEIN WVD2-LIKE 3"/>
    <property type="match status" value="1"/>
</dbReference>
<dbReference type="InterPro" id="IPR027329">
    <property type="entry name" value="TPX2_C"/>
</dbReference>
<evidence type="ECO:0000313" key="9">
    <source>
        <dbReference type="EnsemblPlants" id="PAC:32963618.CDS.1"/>
    </source>
</evidence>
<comment type="subcellular location">
    <subcellularLocation>
        <location evidence="1">Cytoplasm</location>
        <location evidence="1">Cytoskeleton</location>
    </subcellularLocation>
</comment>
<feature type="region of interest" description="Disordered" evidence="6">
    <location>
        <begin position="492"/>
        <end position="579"/>
    </location>
</feature>
<dbReference type="Pfam" id="PF06886">
    <property type="entry name" value="TPX2"/>
    <property type="match status" value="1"/>
</dbReference>
<evidence type="ECO:0000259" key="7">
    <source>
        <dbReference type="Pfam" id="PF06886"/>
    </source>
</evidence>
<dbReference type="EnsemblPlants" id="Pp3c8_17230V3.2">
    <property type="protein sequence ID" value="PAC:32963619.CDS.1"/>
    <property type="gene ID" value="Pp3c8_17230"/>
</dbReference>
<feature type="compositionally biased region" description="Basic and acidic residues" evidence="6">
    <location>
        <begin position="492"/>
        <end position="516"/>
    </location>
</feature>
<reference evidence="8 10" key="1">
    <citation type="journal article" date="2008" name="Science">
        <title>The Physcomitrella genome reveals evolutionary insights into the conquest of land by plants.</title>
        <authorList>
            <person name="Rensing S."/>
            <person name="Lang D."/>
            <person name="Zimmer A."/>
            <person name="Terry A."/>
            <person name="Salamov A."/>
            <person name="Shapiro H."/>
            <person name="Nishiyama T."/>
            <person name="Perroud P.-F."/>
            <person name="Lindquist E."/>
            <person name="Kamisugi Y."/>
            <person name="Tanahashi T."/>
            <person name="Sakakibara K."/>
            <person name="Fujita T."/>
            <person name="Oishi K."/>
            <person name="Shin-I T."/>
            <person name="Kuroki Y."/>
            <person name="Toyoda A."/>
            <person name="Suzuki Y."/>
            <person name="Hashimoto A."/>
            <person name="Yamaguchi K."/>
            <person name="Sugano A."/>
            <person name="Kohara Y."/>
            <person name="Fujiyama A."/>
            <person name="Anterola A."/>
            <person name="Aoki S."/>
            <person name="Ashton N."/>
            <person name="Barbazuk W.B."/>
            <person name="Barker E."/>
            <person name="Bennetzen J."/>
            <person name="Bezanilla M."/>
            <person name="Blankenship R."/>
            <person name="Cho S.H."/>
            <person name="Dutcher S."/>
            <person name="Estelle M."/>
            <person name="Fawcett J.A."/>
            <person name="Gundlach H."/>
            <person name="Hanada K."/>
            <person name="Heyl A."/>
            <person name="Hicks K.A."/>
            <person name="Hugh J."/>
            <person name="Lohr M."/>
            <person name="Mayer K."/>
            <person name="Melkozernov A."/>
            <person name="Murata T."/>
            <person name="Nelson D."/>
            <person name="Pils B."/>
            <person name="Prigge M."/>
            <person name="Reiss B."/>
            <person name="Renner T."/>
            <person name="Rombauts S."/>
            <person name="Rushton P."/>
            <person name="Sanderfoot A."/>
            <person name="Schween G."/>
            <person name="Shiu S.-H."/>
            <person name="Stueber K."/>
            <person name="Theodoulou F.L."/>
            <person name="Tu H."/>
            <person name="Van de Peer Y."/>
            <person name="Verrier P.J."/>
            <person name="Waters E."/>
            <person name="Wood A."/>
            <person name="Yang L."/>
            <person name="Cove D."/>
            <person name="Cuming A."/>
            <person name="Hasebe M."/>
            <person name="Lucas S."/>
            <person name="Mishler D.B."/>
            <person name="Reski R."/>
            <person name="Grigoriev I."/>
            <person name="Quatrano R.S."/>
            <person name="Boore J.L."/>
        </authorList>
    </citation>
    <scope>NUCLEOTIDE SEQUENCE [LARGE SCALE GENOMIC DNA]</scope>
    <source>
        <strain evidence="9 10">cv. Gransden 2004</strain>
    </source>
</reference>
<dbReference type="RefSeq" id="XP_024382574.1">
    <property type="nucleotide sequence ID" value="XM_024526806.2"/>
</dbReference>
<feature type="region of interest" description="Disordered" evidence="6">
    <location>
        <begin position="591"/>
        <end position="745"/>
    </location>
</feature>
<reference evidence="9" key="3">
    <citation type="submission" date="2020-12" db="UniProtKB">
        <authorList>
            <consortium name="EnsemblPlants"/>
        </authorList>
    </citation>
    <scope>IDENTIFICATION</scope>
</reference>
<dbReference type="EnsemblPlants" id="Pp3c8_17230V3.1">
    <property type="protein sequence ID" value="PAC:32963618.CDS.1"/>
    <property type="gene ID" value="Pp3c8_17230"/>
</dbReference>
<name>A0A2K1K7N5_PHYPA</name>
<evidence type="ECO:0000256" key="1">
    <source>
        <dbReference type="ARBA" id="ARBA00004245"/>
    </source>
</evidence>
<evidence type="ECO:0000256" key="3">
    <source>
        <dbReference type="ARBA" id="ARBA00022490"/>
    </source>
</evidence>
<dbReference type="GO" id="GO:0008017">
    <property type="term" value="F:microtubule binding"/>
    <property type="evidence" value="ECO:0007669"/>
    <property type="project" value="InterPro"/>
</dbReference>
<feature type="compositionally biased region" description="Acidic residues" evidence="6">
    <location>
        <begin position="257"/>
        <end position="266"/>
    </location>
</feature>
<dbReference type="GO" id="GO:0005874">
    <property type="term" value="C:microtubule"/>
    <property type="evidence" value="ECO:0007669"/>
    <property type="project" value="UniProtKB-KW"/>
</dbReference>
<dbReference type="Gramene" id="Pp3c8_17230V3.1">
    <property type="protein sequence ID" value="PAC:32963618.CDS.1"/>
    <property type="gene ID" value="Pp3c8_17230"/>
</dbReference>
<dbReference type="RefSeq" id="XP_073391961.1">
    <property type="nucleotide sequence ID" value="XM_073535860.1"/>
</dbReference>
<dbReference type="Proteomes" id="UP000006727">
    <property type="component" value="Chromosome 8"/>
</dbReference>
<feature type="compositionally biased region" description="Basic and acidic residues" evidence="6">
    <location>
        <begin position="687"/>
        <end position="715"/>
    </location>
</feature>
<protein>
    <recommendedName>
        <fullName evidence="7">TPX2 C-terminal domain-containing protein</fullName>
    </recommendedName>
</protein>
<dbReference type="RefSeq" id="XP_024382572.1">
    <property type="nucleotide sequence ID" value="XM_024526804.2"/>
</dbReference>
<dbReference type="PaxDb" id="3218-PP1S114_182V6.1"/>
<dbReference type="RefSeq" id="XP_024382571.1">
    <property type="nucleotide sequence ID" value="XM_024526803.2"/>
</dbReference>
<feature type="compositionally biased region" description="Basic and acidic residues" evidence="6">
    <location>
        <begin position="212"/>
        <end position="227"/>
    </location>
</feature>
<dbReference type="InterPro" id="IPR044806">
    <property type="entry name" value="WVD2/WDL1-4"/>
</dbReference>
<evidence type="ECO:0000256" key="6">
    <source>
        <dbReference type="SAM" id="MobiDB-lite"/>
    </source>
</evidence>
<feature type="region of interest" description="Disordered" evidence="6">
    <location>
        <begin position="257"/>
        <end position="419"/>
    </location>
</feature>
<reference evidence="8 10" key="2">
    <citation type="journal article" date="2018" name="Plant J.">
        <title>The Physcomitrella patens chromosome-scale assembly reveals moss genome structure and evolution.</title>
        <authorList>
            <person name="Lang D."/>
            <person name="Ullrich K.K."/>
            <person name="Murat F."/>
            <person name="Fuchs J."/>
            <person name="Jenkins J."/>
            <person name="Haas F.B."/>
            <person name="Piednoel M."/>
            <person name="Gundlach H."/>
            <person name="Van Bel M."/>
            <person name="Meyberg R."/>
            <person name="Vives C."/>
            <person name="Morata J."/>
            <person name="Symeonidi A."/>
            <person name="Hiss M."/>
            <person name="Muchero W."/>
            <person name="Kamisugi Y."/>
            <person name="Saleh O."/>
            <person name="Blanc G."/>
            <person name="Decker E.L."/>
            <person name="van Gessel N."/>
            <person name="Grimwood J."/>
            <person name="Hayes R.D."/>
            <person name="Graham S.W."/>
            <person name="Gunter L.E."/>
            <person name="McDaniel S.F."/>
            <person name="Hoernstein S.N.W."/>
            <person name="Larsson A."/>
            <person name="Li F.W."/>
            <person name="Perroud P.F."/>
            <person name="Phillips J."/>
            <person name="Ranjan P."/>
            <person name="Rokshar D.S."/>
            <person name="Rothfels C.J."/>
            <person name="Schneider L."/>
            <person name="Shu S."/>
            <person name="Stevenson D.W."/>
            <person name="Thummler F."/>
            <person name="Tillich M."/>
            <person name="Villarreal Aguilar J.C."/>
            <person name="Widiez T."/>
            <person name="Wong G.K."/>
            <person name="Wymore A."/>
            <person name="Zhang Y."/>
            <person name="Zimmer A.D."/>
            <person name="Quatrano R.S."/>
            <person name="Mayer K.F.X."/>
            <person name="Goodstein D."/>
            <person name="Casacuberta J.M."/>
            <person name="Vandepoele K."/>
            <person name="Reski R."/>
            <person name="Cuming A.C."/>
            <person name="Tuskan G.A."/>
            <person name="Maumus F."/>
            <person name="Salse J."/>
            <person name="Schmutz J."/>
            <person name="Rensing S.A."/>
        </authorList>
    </citation>
    <scope>NUCLEOTIDE SEQUENCE [LARGE SCALE GENOMIC DNA]</scope>
    <source>
        <strain evidence="9 10">cv. Gransden 2004</strain>
    </source>
</reference>
<feature type="compositionally biased region" description="Basic and acidic residues" evidence="6">
    <location>
        <begin position="666"/>
        <end position="677"/>
    </location>
</feature>
<feature type="compositionally biased region" description="Basic and acidic residues" evidence="6">
    <location>
        <begin position="153"/>
        <end position="175"/>
    </location>
</feature>
<accession>A0A2K1K7N5</accession>
<feature type="compositionally biased region" description="Basic and acidic residues" evidence="6">
    <location>
        <begin position="591"/>
        <end position="603"/>
    </location>
</feature>
<dbReference type="Gramene" id="Pp3c8_17230V3.2">
    <property type="protein sequence ID" value="PAC:32963619.CDS.1"/>
    <property type="gene ID" value="Pp3c8_17230"/>
</dbReference>
<dbReference type="RefSeq" id="XP_024382576.1">
    <property type="nucleotide sequence ID" value="XM_024526808.2"/>
</dbReference>
<feature type="compositionally biased region" description="Basic and acidic residues" evidence="6">
    <location>
        <begin position="49"/>
        <end position="58"/>
    </location>
</feature>
<keyword evidence="3" id="KW-0963">Cytoplasm</keyword>
<dbReference type="PANTHER" id="PTHR46372:SF2">
    <property type="entry name" value="PROTEIN WVD2-LIKE 3"/>
    <property type="match status" value="1"/>
</dbReference>
<organism evidence="8">
    <name type="scientific">Physcomitrium patens</name>
    <name type="common">Spreading-leaved earth moss</name>
    <name type="synonym">Physcomitrella patens</name>
    <dbReference type="NCBI Taxonomy" id="3218"/>
    <lineage>
        <taxon>Eukaryota</taxon>
        <taxon>Viridiplantae</taxon>
        <taxon>Streptophyta</taxon>
        <taxon>Embryophyta</taxon>
        <taxon>Bryophyta</taxon>
        <taxon>Bryophytina</taxon>
        <taxon>Bryopsida</taxon>
        <taxon>Funariidae</taxon>
        <taxon>Funariales</taxon>
        <taxon>Funariaceae</taxon>
        <taxon>Physcomitrium</taxon>
    </lineage>
</organism>